<dbReference type="NCBIfam" id="NF033855">
    <property type="entry name" value="tRNA_MNMC2"/>
    <property type="match status" value="1"/>
</dbReference>
<sequence>MSPHFITTASLDWNDQGTPVAAAFDDVYFSNDDGLAETRYVFLGHNGLPERWINHDRSLFVVAETGFGTGLNVLATWQAFIDYRRQHPQGNTQRLHLISVEKFPLTHADLQQALGQWPELSILSERLLAEYPAAIGGCHRLHLADDVCLDLWLGDVAELLPQMEAGLAGKVDAWYLDGFAPSKNPEMWTPQLFAQLARLARSGATLATFTAAGFVRRGLNEAGFRVARVKGFGRKREMLAGVRGSDNRAPYPAPWFWRRPGRAGHTIIVGAGIAGATLAHALTRRGQKVTLLEQNAAPAMGASGNRQAAVYPLINGDHDHLSQFYLQAFLYGRRTLPTLAERHDVIHDWCGVVQLAYDAKSSAKIDKLLASPVARALVQPLTAEQVNARTGIAANLPGIEYSLGGWICPFELTAALLVEAQNTGLLECHYQTRVEQLARKDSQWHITTDGDSFCADTLVLANGHELTTWPQTRALALSPVRGQVNYQPSSPSIAPLNTVVCYEGYLTPAWQGAHCVGASYGRRQSALDYREQDEQDNLHKLVRTLPALDDLTPRAGAGRVSVRAACRDHLPLAGAAPDKTAQLQQYALMPRRKWEALPLADDHAGLFVMSGLGSRGLCSAPLLAELITAQLLDEPYPLSQGQLAVLNPNRHWVRKLLKGKPVE</sequence>
<dbReference type="RefSeq" id="WP_344963169.1">
    <property type="nucleotide sequence ID" value="NZ_BAABDS010000014.1"/>
</dbReference>
<keyword evidence="4 10" id="KW-0808">Transferase</keyword>
<comment type="catalytic activity">
    <reaction evidence="10">
        <text>5-aminomethyl-2-thiouridine(34) in tRNA + S-adenosyl-L-methionine = 5-methylaminomethyl-2-thiouridine(34) in tRNA + S-adenosyl-L-homocysteine + H(+)</text>
        <dbReference type="Rhea" id="RHEA:19569"/>
        <dbReference type="Rhea" id="RHEA-COMP:10195"/>
        <dbReference type="Rhea" id="RHEA-COMP:10197"/>
        <dbReference type="ChEBI" id="CHEBI:15378"/>
        <dbReference type="ChEBI" id="CHEBI:57856"/>
        <dbReference type="ChEBI" id="CHEBI:59789"/>
        <dbReference type="ChEBI" id="CHEBI:74454"/>
        <dbReference type="ChEBI" id="CHEBI:74455"/>
        <dbReference type="EC" id="2.1.1.61"/>
    </reaction>
</comment>
<feature type="region of interest" description="FAD-dependent cmnm(5)s(2)U34 oxidoreductase" evidence="10">
    <location>
        <begin position="269"/>
        <end position="663"/>
    </location>
</feature>
<dbReference type="EC" id="2.1.1.61" evidence="10"/>
<feature type="domain" description="MnmC-like methyltransferase" evidence="12">
    <location>
        <begin position="119"/>
        <end position="242"/>
    </location>
</feature>
<comment type="cofactor">
    <cofactor evidence="10">
        <name>FAD</name>
        <dbReference type="ChEBI" id="CHEBI:57692"/>
    </cofactor>
</comment>
<keyword evidence="9 10" id="KW-0511">Multifunctional enzyme</keyword>
<dbReference type="EMBL" id="BAABDS010000014">
    <property type="protein sequence ID" value="GAA3705794.1"/>
    <property type="molecule type" value="Genomic_DNA"/>
</dbReference>
<dbReference type="Pfam" id="PF01266">
    <property type="entry name" value="DAO"/>
    <property type="match status" value="1"/>
</dbReference>
<evidence type="ECO:0000256" key="9">
    <source>
        <dbReference type="ARBA" id="ARBA00023268"/>
    </source>
</evidence>
<keyword evidence="8 10" id="KW-0560">Oxidoreductase</keyword>
<dbReference type="Gene3D" id="3.30.9.10">
    <property type="entry name" value="D-Amino Acid Oxidase, subunit A, domain 2"/>
    <property type="match status" value="1"/>
</dbReference>
<dbReference type="SUPFAM" id="SSF51905">
    <property type="entry name" value="FAD/NAD(P)-binding domain"/>
    <property type="match status" value="1"/>
</dbReference>
<evidence type="ECO:0000313" key="14">
    <source>
        <dbReference type="Proteomes" id="UP001501479"/>
    </source>
</evidence>
<keyword evidence="3 10" id="KW-0285">Flavoprotein</keyword>
<evidence type="ECO:0000256" key="4">
    <source>
        <dbReference type="ARBA" id="ARBA00022679"/>
    </source>
</evidence>
<evidence type="ECO:0000256" key="3">
    <source>
        <dbReference type="ARBA" id="ARBA00022630"/>
    </source>
</evidence>
<reference evidence="14" key="1">
    <citation type="journal article" date="2019" name="Int. J. Syst. Evol. Microbiol.">
        <title>The Global Catalogue of Microorganisms (GCM) 10K type strain sequencing project: providing services to taxonomists for standard genome sequencing and annotation.</title>
        <authorList>
            <consortium name="The Broad Institute Genomics Platform"/>
            <consortium name="The Broad Institute Genome Sequencing Center for Infectious Disease"/>
            <person name="Wu L."/>
            <person name="Ma J."/>
        </authorList>
    </citation>
    <scope>NUCLEOTIDE SEQUENCE [LARGE SCALE GENOMIC DNA]</scope>
    <source>
        <strain evidence="14">JCM 17329</strain>
    </source>
</reference>
<accession>A0ABP7DMK1</accession>
<evidence type="ECO:0000256" key="2">
    <source>
        <dbReference type="ARBA" id="ARBA00022603"/>
    </source>
</evidence>
<evidence type="ECO:0000256" key="1">
    <source>
        <dbReference type="ARBA" id="ARBA00022490"/>
    </source>
</evidence>
<dbReference type="PANTHER" id="PTHR13847:SF283">
    <property type="entry name" value="TRNA 5-METHYLAMINOMETHYL-2-THIOURIDINE BIOSYNTHESIS BIFUNCTIONAL PROTEIN MNMC"/>
    <property type="match status" value="1"/>
</dbReference>
<evidence type="ECO:0000256" key="5">
    <source>
        <dbReference type="ARBA" id="ARBA00022691"/>
    </source>
</evidence>
<dbReference type="Gene3D" id="3.40.50.150">
    <property type="entry name" value="Vaccinia Virus protein VP39"/>
    <property type="match status" value="1"/>
</dbReference>
<keyword evidence="6 10" id="KW-0819">tRNA processing</keyword>
<feature type="region of interest" description="tRNA (mnm(5)s(2)U34)-methyltransferase" evidence="10">
    <location>
        <begin position="1"/>
        <end position="244"/>
    </location>
</feature>
<comment type="similarity">
    <text evidence="10">In the N-terminal section; belongs to the methyltransferase superfamily. tRNA (mnm(5)s(2)U34)-methyltransferase family.</text>
</comment>
<protein>
    <recommendedName>
        <fullName evidence="10">tRNA 5-methylaminomethyl-2-thiouridine biosynthesis bifunctional protein MnmC</fullName>
        <shortName evidence="10">tRNA mnm(5)s(2)U biosynthesis bifunctional protein</shortName>
    </recommendedName>
    <domain>
        <recommendedName>
            <fullName evidence="10">tRNA (mnm(5)s(2)U34)-methyltransferase</fullName>
            <ecNumber evidence="10">2.1.1.61</ecNumber>
        </recommendedName>
    </domain>
    <domain>
        <recommendedName>
            <fullName evidence="10">FAD-dependent cmnm(5)s(2)U34 oxidoreductase</fullName>
            <ecNumber evidence="10">1.5.-.-</ecNumber>
        </recommendedName>
    </domain>
</protein>
<dbReference type="InterPro" id="IPR008471">
    <property type="entry name" value="MnmC-like_methylTransf"/>
</dbReference>
<comment type="caution">
    <text evidence="13">The sequence shown here is derived from an EMBL/GenBank/DDBJ whole genome shotgun (WGS) entry which is preliminary data.</text>
</comment>
<dbReference type="InterPro" id="IPR036188">
    <property type="entry name" value="FAD/NAD-bd_sf"/>
</dbReference>
<evidence type="ECO:0000256" key="7">
    <source>
        <dbReference type="ARBA" id="ARBA00022827"/>
    </source>
</evidence>
<evidence type="ECO:0000259" key="12">
    <source>
        <dbReference type="Pfam" id="PF05430"/>
    </source>
</evidence>
<dbReference type="NCBIfam" id="NF002481">
    <property type="entry name" value="PRK01747.1-2"/>
    <property type="match status" value="1"/>
</dbReference>
<gene>
    <name evidence="10 13" type="primary">mnmC</name>
    <name evidence="13" type="ORF">GCM10022421_10890</name>
</gene>
<evidence type="ECO:0000256" key="6">
    <source>
        <dbReference type="ARBA" id="ARBA00022694"/>
    </source>
</evidence>
<keyword evidence="2 10" id="KW-0489">Methyltransferase</keyword>
<keyword evidence="7 10" id="KW-0274">FAD</keyword>
<dbReference type="HAMAP" id="MF_01102">
    <property type="entry name" value="MnmC"/>
    <property type="match status" value="1"/>
</dbReference>
<feature type="domain" description="FAD dependent oxidoreductase" evidence="11">
    <location>
        <begin position="266"/>
        <end position="629"/>
    </location>
</feature>
<dbReference type="Gene3D" id="3.50.50.60">
    <property type="entry name" value="FAD/NAD(P)-binding domain"/>
    <property type="match status" value="1"/>
</dbReference>
<dbReference type="Pfam" id="PF05430">
    <property type="entry name" value="Methyltransf_30"/>
    <property type="match status" value="1"/>
</dbReference>
<name>A0ABP7DMK1_9GAMM</name>
<dbReference type="NCBIfam" id="TIGR03197">
    <property type="entry name" value="MnmC_Cterm"/>
    <property type="match status" value="1"/>
</dbReference>
<keyword evidence="1 10" id="KW-0963">Cytoplasm</keyword>
<keyword evidence="5 10" id="KW-0949">S-adenosyl-L-methionine</keyword>
<evidence type="ECO:0000313" key="13">
    <source>
        <dbReference type="EMBL" id="GAA3705794.1"/>
    </source>
</evidence>
<dbReference type="InterPro" id="IPR006076">
    <property type="entry name" value="FAD-dep_OxRdtase"/>
</dbReference>
<comment type="similarity">
    <text evidence="10">In the C-terminal section; belongs to the DAO family.</text>
</comment>
<comment type="subcellular location">
    <subcellularLocation>
        <location evidence="10">Cytoplasm</location>
    </subcellularLocation>
</comment>
<keyword evidence="14" id="KW-1185">Reference proteome</keyword>
<dbReference type="Proteomes" id="UP001501479">
    <property type="component" value="Unassembled WGS sequence"/>
</dbReference>
<evidence type="ECO:0000259" key="11">
    <source>
        <dbReference type="Pfam" id="PF01266"/>
    </source>
</evidence>
<organism evidence="13 14">
    <name type="scientific">Oceanisphaera sediminis</name>
    <dbReference type="NCBI Taxonomy" id="981381"/>
    <lineage>
        <taxon>Bacteria</taxon>
        <taxon>Pseudomonadati</taxon>
        <taxon>Pseudomonadota</taxon>
        <taxon>Gammaproteobacteria</taxon>
        <taxon>Aeromonadales</taxon>
        <taxon>Aeromonadaceae</taxon>
        <taxon>Oceanisphaera</taxon>
    </lineage>
</organism>
<dbReference type="InterPro" id="IPR047785">
    <property type="entry name" value="tRNA_MNMC2"/>
</dbReference>
<dbReference type="InterPro" id="IPR023032">
    <property type="entry name" value="tRNA_MAMT_biosynth_bifunc_MnmC"/>
</dbReference>
<dbReference type="InterPro" id="IPR017610">
    <property type="entry name" value="tRNA_S-uridine_synth_MnmC_C"/>
</dbReference>
<comment type="function">
    <text evidence="10">Catalyzes the last two steps in the biosynthesis of 5-methylaminomethyl-2-thiouridine (mnm(5)s(2)U) at the wobble position (U34) in tRNA. Catalyzes the FAD-dependent demodification of cmnm(5)s(2)U34 to nm(5)s(2)U34, followed by the transfer of a methyl group from S-adenosyl-L-methionine to nm(5)s(2)U34, to form mnm(5)s(2)U34.</text>
</comment>
<proteinExistence type="inferred from homology"/>
<evidence type="ECO:0000256" key="10">
    <source>
        <dbReference type="HAMAP-Rule" id="MF_01102"/>
    </source>
</evidence>
<dbReference type="EC" id="1.5.-.-" evidence="10"/>
<dbReference type="InterPro" id="IPR029063">
    <property type="entry name" value="SAM-dependent_MTases_sf"/>
</dbReference>
<dbReference type="PANTHER" id="PTHR13847">
    <property type="entry name" value="SARCOSINE DEHYDROGENASE-RELATED"/>
    <property type="match status" value="1"/>
</dbReference>
<evidence type="ECO:0000256" key="8">
    <source>
        <dbReference type="ARBA" id="ARBA00023002"/>
    </source>
</evidence>